<dbReference type="Proteomes" id="UP000784294">
    <property type="component" value="Unassembled WGS sequence"/>
</dbReference>
<dbReference type="AlphaFoldDB" id="A0A448XAJ7"/>
<keyword evidence="3" id="KW-1185">Reference proteome</keyword>
<feature type="region of interest" description="Disordered" evidence="1">
    <location>
        <begin position="63"/>
        <end position="84"/>
    </location>
</feature>
<organism evidence="2 3">
    <name type="scientific">Protopolystoma xenopodis</name>
    <dbReference type="NCBI Taxonomy" id="117903"/>
    <lineage>
        <taxon>Eukaryota</taxon>
        <taxon>Metazoa</taxon>
        <taxon>Spiralia</taxon>
        <taxon>Lophotrochozoa</taxon>
        <taxon>Platyhelminthes</taxon>
        <taxon>Monogenea</taxon>
        <taxon>Polyopisthocotylea</taxon>
        <taxon>Polystomatidea</taxon>
        <taxon>Polystomatidae</taxon>
        <taxon>Protopolystoma</taxon>
    </lineage>
</organism>
<reference evidence="2" key="1">
    <citation type="submission" date="2018-11" db="EMBL/GenBank/DDBJ databases">
        <authorList>
            <consortium name="Pathogen Informatics"/>
        </authorList>
    </citation>
    <scope>NUCLEOTIDE SEQUENCE</scope>
</reference>
<dbReference type="EMBL" id="CAAALY010133265">
    <property type="protein sequence ID" value="VEL32348.1"/>
    <property type="molecule type" value="Genomic_DNA"/>
</dbReference>
<protein>
    <submittedName>
        <fullName evidence="2">Uncharacterized protein</fullName>
    </submittedName>
</protein>
<sequence length="84" mass="9476">MGDCIPPLDEITDDPKFDAISLALLQTDKSHQKVVKKQAKDLETLRKKHEKDASAMLRAHTLVTDKLNANHAKERSGIKRSTKR</sequence>
<evidence type="ECO:0000313" key="3">
    <source>
        <dbReference type="Proteomes" id="UP000784294"/>
    </source>
</evidence>
<gene>
    <name evidence="2" type="ORF">PXEA_LOCUS25788</name>
</gene>
<name>A0A448XAJ7_9PLAT</name>
<dbReference type="InterPro" id="IPR042531">
    <property type="entry name" value="PLC-beta_C_sf"/>
</dbReference>
<proteinExistence type="predicted"/>
<accession>A0A448XAJ7</accession>
<evidence type="ECO:0000313" key="2">
    <source>
        <dbReference type="EMBL" id="VEL32348.1"/>
    </source>
</evidence>
<dbReference type="SUPFAM" id="SSF69989">
    <property type="entry name" value="C-terminal domain of PLC-beta"/>
    <property type="match status" value="1"/>
</dbReference>
<evidence type="ECO:0000256" key="1">
    <source>
        <dbReference type="SAM" id="MobiDB-lite"/>
    </source>
</evidence>
<dbReference type="OrthoDB" id="269822at2759"/>
<dbReference type="Gene3D" id="1.20.1230.10">
    <property type="entry name" value="Phospholipase C beta, distal C-terminal domain"/>
    <property type="match status" value="1"/>
</dbReference>
<comment type="caution">
    <text evidence="2">The sequence shown here is derived from an EMBL/GenBank/DDBJ whole genome shotgun (WGS) entry which is preliminary data.</text>
</comment>